<keyword evidence="1" id="KW-0472">Membrane</keyword>
<dbReference type="PANTHER" id="PTHR36694:SF4">
    <property type="entry name" value="LD42595P"/>
    <property type="match status" value="1"/>
</dbReference>
<accession>A0AAV2STG2</accession>
<dbReference type="GO" id="GO:0005886">
    <property type="term" value="C:plasma membrane"/>
    <property type="evidence" value="ECO:0007669"/>
    <property type="project" value="TreeGrafter"/>
</dbReference>
<keyword evidence="3" id="KW-1185">Reference proteome</keyword>
<feature type="transmembrane region" description="Helical" evidence="1">
    <location>
        <begin position="67"/>
        <end position="91"/>
    </location>
</feature>
<dbReference type="PANTHER" id="PTHR36694">
    <property type="entry name" value="PASIFLORA 1, ISOFORM A-RELATED"/>
    <property type="match status" value="1"/>
</dbReference>
<feature type="non-terminal residue" evidence="2">
    <location>
        <position position="1"/>
    </location>
</feature>
<feature type="transmembrane region" description="Helical" evidence="1">
    <location>
        <begin position="6"/>
        <end position="29"/>
    </location>
</feature>
<dbReference type="GO" id="GO:0035159">
    <property type="term" value="P:regulation of tube length, open tracheal system"/>
    <property type="evidence" value="ECO:0007669"/>
    <property type="project" value="TreeGrafter"/>
</dbReference>
<dbReference type="GO" id="GO:0019991">
    <property type="term" value="P:septate junction assembly"/>
    <property type="evidence" value="ECO:0007669"/>
    <property type="project" value="TreeGrafter"/>
</dbReference>
<comment type="caution">
    <text evidence="2">The sequence shown here is derived from an EMBL/GenBank/DDBJ whole genome shotgun (WGS) entry which is preliminary data.</text>
</comment>
<protein>
    <submittedName>
        <fullName evidence="2">Uncharacterized protein</fullName>
    </submittedName>
</protein>
<proteinExistence type="predicted"/>
<evidence type="ECO:0000313" key="2">
    <source>
        <dbReference type="EMBL" id="CAL4246747.1"/>
    </source>
</evidence>
<feature type="transmembrane region" description="Helical" evidence="1">
    <location>
        <begin position="41"/>
        <end position="61"/>
    </location>
</feature>
<evidence type="ECO:0000313" key="3">
    <source>
        <dbReference type="Proteomes" id="UP001497623"/>
    </source>
</evidence>
<sequence>VRRCLMTFAAITAIGGIALIVTAVMLLQGLRKEMEMRMEPWIWCMAIFTVWRSLVIIFASIVNDMIFAYHILMCLFWICFIGGNIFSWLVVHSFYHELCEVTRLEDCARAK</sequence>
<reference evidence="2 3" key="1">
    <citation type="submission" date="2024-05" db="EMBL/GenBank/DDBJ databases">
        <authorList>
            <person name="Wallberg A."/>
        </authorList>
    </citation>
    <scope>NUCLEOTIDE SEQUENCE [LARGE SCALE GENOMIC DNA]</scope>
</reference>
<name>A0AAV2STG2_MEGNR</name>
<dbReference type="AlphaFoldDB" id="A0AAV2STG2"/>
<keyword evidence="1" id="KW-1133">Transmembrane helix</keyword>
<organism evidence="2 3">
    <name type="scientific">Meganyctiphanes norvegica</name>
    <name type="common">Northern krill</name>
    <name type="synonym">Thysanopoda norvegica</name>
    <dbReference type="NCBI Taxonomy" id="48144"/>
    <lineage>
        <taxon>Eukaryota</taxon>
        <taxon>Metazoa</taxon>
        <taxon>Ecdysozoa</taxon>
        <taxon>Arthropoda</taxon>
        <taxon>Crustacea</taxon>
        <taxon>Multicrustacea</taxon>
        <taxon>Malacostraca</taxon>
        <taxon>Eumalacostraca</taxon>
        <taxon>Eucarida</taxon>
        <taxon>Euphausiacea</taxon>
        <taxon>Euphausiidae</taxon>
        <taxon>Meganyctiphanes</taxon>
    </lineage>
</organism>
<feature type="non-terminal residue" evidence="2">
    <location>
        <position position="111"/>
    </location>
</feature>
<dbReference type="Proteomes" id="UP001497623">
    <property type="component" value="Unassembled WGS sequence"/>
</dbReference>
<dbReference type="EMBL" id="CAXKWB010146538">
    <property type="protein sequence ID" value="CAL4246747.1"/>
    <property type="molecule type" value="Genomic_DNA"/>
</dbReference>
<gene>
    <name evidence="2" type="ORF">MNOR_LOCUS41267</name>
</gene>
<keyword evidence="1" id="KW-0812">Transmembrane</keyword>
<evidence type="ECO:0000256" key="1">
    <source>
        <dbReference type="SAM" id="Phobius"/>
    </source>
</evidence>
<dbReference type="GO" id="GO:0060857">
    <property type="term" value="P:establishment of glial blood-brain barrier"/>
    <property type="evidence" value="ECO:0007669"/>
    <property type="project" value="TreeGrafter"/>
</dbReference>